<protein>
    <submittedName>
        <fullName evidence="1">Uncharacterized protein</fullName>
    </submittedName>
</protein>
<dbReference type="AlphaFoldDB" id="X1DNT8"/>
<evidence type="ECO:0000313" key="1">
    <source>
        <dbReference type="EMBL" id="GAH21857.1"/>
    </source>
</evidence>
<feature type="non-terminal residue" evidence="1">
    <location>
        <position position="1"/>
    </location>
</feature>
<sequence length="37" mass="4243">CYQKGQCEEMVKKTTATYKRIDILVNNAGINMPRLLV</sequence>
<comment type="caution">
    <text evidence="1">The sequence shown here is derived from an EMBL/GenBank/DDBJ whole genome shotgun (WGS) entry which is preliminary data.</text>
</comment>
<dbReference type="SUPFAM" id="SSF51735">
    <property type="entry name" value="NAD(P)-binding Rossmann-fold domains"/>
    <property type="match status" value="1"/>
</dbReference>
<dbReference type="Gene3D" id="3.40.50.720">
    <property type="entry name" value="NAD(P)-binding Rossmann-like Domain"/>
    <property type="match status" value="1"/>
</dbReference>
<feature type="non-terminal residue" evidence="1">
    <location>
        <position position="37"/>
    </location>
</feature>
<proteinExistence type="predicted"/>
<dbReference type="EMBL" id="BART01042274">
    <property type="protein sequence ID" value="GAH21857.1"/>
    <property type="molecule type" value="Genomic_DNA"/>
</dbReference>
<accession>X1DNT8</accession>
<name>X1DNT8_9ZZZZ</name>
<gene>
    <name evidence="1" type="ORF">S01H4_67321</name>
</gene>
<reference evidence="1" key="1">
    <citation type="journal article" date="2014" name="Front. Microbiol.">
        <title>High frequency of phylogenetically diverse reductive dehalogenase-homologous genes in deep subseafloor sedimentary metagenomes.</title>
        <authorList>
            <person name="Kawai M."/>
            <person name="Futagami T."/>
            <person name="Toyoda A."/>
            <person name="Takaki Y."/>
            <person name="Nishi S."/>
            <person name="Hori S."/>
            <person name="Arai W."/>
            <person name="Tsubouchi T."/>
            <person name="Morono Y."/>
            <person name="Uchiyama I."/>
            <person name="Ito T."/>
            <person name="Fujiyama A."/>
            <person name="Inagaki F."/>
            <person name="Takami H."/>
        </authorList>
    </citation>
    <scope>NUCLEOTIDE SEQUENCE</scope>
    <source>
        <strain evidence="1">Expedition CK06-06</strain>
    </source>
</reference>
<dbReference type="InterPro" id="IPR036291">
    <property type="entry name" value="NAD(P)-bd_dom_sf"/>
</dbReference>
<organism evidence="1">
    <name type="scientific">marine sediment metagenome</name>
    <dbReference type="NCBI Taxonomy" id="412755"/>
    <lineage>
        <taxon>unclassified sequences</taxon>
        <taxon>metagenomes</taxon>
        <taxon>ecological metagenomes</taxon>
    </lineage>
</organism>